<reference evidence="3" key="1">
    <citation type="submission" date="2016-11" db="UniProtKB">
        <authorList>
            <consortium name="WormBaseParasite"/>
        </authorList>
    </citation>
    <scope>IDENTIFICATION</scope>
</reference>
<keyword evidence="2" id="KW-1185">Reference proteome</keyword>
<feature type="transmembrane region" description="Helical" evidence="1">
    <location>
        <begin position="108"/>
        <end position="128"/>
    </location>
</feature>
<keyword evidence="1" id="KW-1133">Transmembrane helix</keyword>
<sequence>MWQSQPLRFNQYSQNSPNNYYDVAPATTTLNPNPNASIDFVVTQVDQLANQINTLVADSESAGLQIADRGVETYNRMSNAFNNGTIQNINRIGDIASEKFGDWPVTELIIMVIVGVVLVVITVGGLVLTLKNKVFQLIFLFVLFGERVYVYRNRKKLTTDSEII</sequence>
<evidence type="ECO:0000313" key="3">
    <source>
        <dbReference type="WBParaSite" id="Csp11.Scaffold524.g2988.t1"/>
    </source>
</evidence>
<evidence type="ECO:0000256" key="1">
    <source>
        <dbReference type="SAM" id="Phobius"/>
    </source>
</evidence>
<name>A0A1I7T6V8_9PELO</name>
<evidence type="ECO:0000313" key="2">
    <source>
        <dbReference type="Proteomes" id="UP000095282"/>
    </source>
</evidence>
<dbReference type="Proteomes" id="UP000095282">
    <property type="component" value="Unplaced"/>
</dbReference>
<protein>
    <submittedName>
        <fullName evidence="3">t-SNARE coiled-coil homology domain-containing protein</fullName>
    </submittedName>
</protein>
<feature type="transmembrane region" description="Helical" evidence="1">
    <location>
        <begin position="134"/>
        <end position="151"/>
    </location>
</feature>
<dbReference type="WBParaSite" id="Csp11.Scaffold524.g2988.t1">
    <property type="protein sequence ID" value="Csp11.Scaffold524.g2988.t1"/>
    <property type="gene ID" value="Csp11.Scaffold524.g2988"/>
</dbReference>
<keyword evidence="1" id="KW-0812">Transmembrane</keyword>
<keyword evidence="1" id="KW-0472">Membrane</keyword>
<accession>A0A1I7T6V8</accession>
<dbReference type="AlphaFoldDB" id="A0A1I7T6V8"/>
<proteinExistence type="predicted"/>
<organism evidence="2 3">
    <name type="scientific">Caenorhabditis tropicalis</name>
    <dbReference type="NCBI Taxonomy" id="1561998"/>
    <lineage>
        <taxon>Eukaryota</taxon>
        <taxon>Metazoa</taxon>
        <taxon>Ecdysozoa</taxon>
        <taxon>Nematoda</taxon>
        <taxon>Chromadorea</taxon>
        <taxon>Rhabditida</taxon>
        <taxon>Rhabditina</taxon>
        <taxon>Rhabditomorpha</taxon>
        <taxon>Rhabditoidea</taxon>
        <taxon>Rhabditidae</taxon>
        <taxon>Peloderinae</taxon>
        <taxon>Caenorhabditis</taxon>
    </lineage>
</organism>